<feature type="non-terminal residue" evidence="2">
    <location>
        <position position="1"/>
    </location>
</feature>
<evidence type="ECO:0000313" key="2">
    <source>
        <dbReference type="EMBL" id="SBS93607.1"/>
    </source>
</evidence>
<protein>
    <submittedName>
        <fullName evidence="2">Tryptophan-rich antigen</fullName>
    </submittedName>
</protein>
<gene>
    <name evidence="2" type="ORF">PMALA_040340</name>
</gene>
<dbReference type="Proteomes" id="UP000078597">
    <property type="component" value="Unassembled WGS sequence"/>
</dbReference>
<dbReference type="EMBL" id="FLQW01002562">
    <property type="protein sequence ID" value="SBS93607.1"/>
    <property type="molecule type" value="Genomic_DNA"/>
</dbReference>
<evidence type="ECO:0000313" key="3">
    <source>
        <dbReference type="Proteomes" id="UP000078597"/>
    </source>
</evidence>
<reference evidence="3" key="1">
    <citation type="submission" date="2016-05" db="EMBL/GenBank/DDBJ databases">
        <authorList>
            <person name="Naeem Raeece"/>
        </authorList>
    </citation>
    <scope>NUCLEOTIDE SEQUENCE [LARGE SCALE GENOMIC DNA]</scope>
</reference>
<name>A0A1A8WKY5_PLAMA</name>
<proteinExistence type="predicted"/>
<dbReference type="AlphaFoldDB" id="A0A1A8WKY5"/>
<dbReference type="InterPro" id="IPR022089">
    <property type="entry name" value="Plasmodium-antigen_C"/>
</dbReference>
<feature type="domain" description="Tryptophan/threonine-rich plasmodium antigen C-terminal" evidence="1">
    <location>
        <begin position="1"/>
        <end position="65"/>
    </location>
</feature>
<evidence type="ECO:0000259" key="1">
    <source>
        <dbReference type="Pfam" id="PF12319"/>
    </source>
</evidence>
<sequence>EKWLYYVIDMKEDFQSNLYDVFSNWIDDQWMEWFKPHVLDYIPSDFERLFNENMSFYNKIVTSKLMN</sequence>
<dbReference type="Pfam" id="PF12319">
    <property type="entry name" value="TryThrA_C"/>
    <property type="match status" value="1"/>
</dbReference>
<accession>A0A1A8WKY5</accession>
<organism evidence="2 3">
    <name type="scientific">Plasmodium malariae</name>
    <dbReference type="NCBI Taxonomy" id="5858"/>
    <lineage>
        <taxon>Eukaryota</taxon>
        <taxon>Sar</taxon>
        <taxon>Alveolata</taxon>
        <taxon>Apicomplexa</taxon>
        <taxon>Aconoidasida</taxon>
        <taxon>Haemosporida</taxon>
        <taxon>Plasmodiidae</taxon>
        <taxon>Plasmodium</taxon>
        <taxon>Plasmodium (Plasmodium)</taxon>
    </lineage>
</organism>